<dbReference type="AlphaFoldDB" id="A0A4S9CD77"/>
<accession>A0A4S9CD77</accession>
<dbReference type="EMBL" id="QZAS01000031">
    <property type="protein sequence ID" value="THX03667.1"/>
    <property type="molecule type" value="Genomic_DNA"/>
</dbReference>
<feature type="region of interest" description="Disordered" evidence="1">
    <location>
        <begin position="221"/>
        <end position="248"/>
    </location>
</feature>
<name>A0A4S9CD77_AURPU</name>
<organism evidence="2">
    <name type="scientific">Aureobasidium pullulans</name>
    <name type="common">Black yeast</name>
    <name type="synonym">Pullularia pullulans</name>
    <dbReference type="NCBI Taxonomy" id="5580"/>
    <lineage>
        <taxon>Eukaryota</taxon>
        <taxon>Fungi</taxon>
        <taxon>Dikarya</taxon>
        <taxon>Ascomycota</taxon>
        <taxon>Pezizomycotina</taxon>
        <taxon>Dothideomycetes</taxon>
        <taxon>Dothideomycetidae</taxon>
        <taxon>Dothideales</taxon>
        <taxon>Saccotheciaceae</taxon>
        <taxon>Aureobasidium</taxon>
    </lineage>
</organism>
<feature type="region of interest" description="Disordered" evidence="1">
    <location>
        <begin position="1"/>
        <end position="32"/>
    </location>
</feature>
<proteinExistence type="predicted"/>
<protein>
    <submittedName>
        <fullName evidence="2">Uncharacterized protein</fullName>
    </submittedName>
</protein>
<comment type="caution">
    <text evidence="2">The sequence shown here is derived from an EMBL/GenBank/DDBJ whole genome shotgun (WGS) entry which is preliminary data.</text>
</comment>
<feature type="compositionally biased region" description="Low complexity" evidence="1">
    <location>
        <begin position="227"/>
        <end position="240"/>
    </location>
</feature>
<sequence length="248" mass="27489">MPAPVICAQGRKRSRDNATTIGLFPSRHGKGPYGPGSHYREGTHHQPFGGGSWRLGLSVSTRSSAKSASGVARLYDGFESQDFIWRKSPPGCHRQQYEGARHQRRDARHSQQYLPRRGRLKSPSRLQHLQQPRHLGYIDRHHVHDSVCSGVKQGDARHRQQYHLGRGGGGYYQQGRILGPYDNDDGTHHQPFGGGSRRSRRSASTRSSAWSASCAARSATVATANISSPVEPTTSSVPFSWAMRKSRT</sequence>
<evidence type="ECO:0000313" key="2">
    <source>
        <dbReference type="EMBL" id="THX03667.1"/>
    </source>
</evidence>
<reference evidence="2" key="1">
    <citation type="submission" date="2018-10" db="EMBL/GenBank/DDBJ databases">
        <title>Fifty Aureobasidium pullulans genomes reveal a recombining polyextremotolerant generalist.</title>
        <authorList>
            <person name="Gostincar C."/>
            <person name="Turk M."/>
            <person name="Zajc J."/>
            <person name="Gunde-Cimerman N."/>
        </authorList>
    </citation>
    <scope>NUCLEOTIDE SEQUENCE [LARGE SCALE GENOMIC DNA]</scope>
    <source>
        <strain evidence="2">EXF-10085</strain>
    </source>
</reference>
<feature type="region of interest" description="Disordered" evidence="1">
    <location>
        <begin position="161"/>
        <end position="207"/>
    </location>
</feature>
<gene>
    <name evidence="2" type="ORF">D6D13_07550</name>
</gene>
<evidence type="ECO:0000256" key="1">
    <source>
        <dbReference type="SAM" id="MobiDB-lite"/>
    </source>
</evidence>
<feature type="region of interest" description="Disordered" evidence="1">
    <location>
        <begin position="87"/>
        <end position="125"/>
    </location>
</feature>